<comment type="caution">
    <text evidence="2">The sequence shown here is derived from an EMBL/GenBank/DDBJ whole genome shotgun (WGS) entry which is preliminary data.</text>
</comment>
<dbReference type="AlphaFoldDB" id="M0LW58"/>
<dbReference type="Pfam" id="PF25912">
    <property type="entry name" value="DUF7964"/>
    <property type="match status" value="1"/>
</dbReference>
<dbReference type="EMBL" id="AOMB01000033">
    <property type="protein sequence ID" value="EMA37701.1"/>
    <property type="molecule type" value="Genomic_DNA"/>
</dbReference>
<dbReference type="OrthoDB" id="210594at2157"/>
<dbReference type="Proteomes" id="UP000011566">
    <property type="component" value="Unassembled WGS sequence"/>
</dbReference>
<proteinExistence type="predicted"/>
<name>M0LW58_9EURY</name>
<evidence type="ECO:0000259" key="1">
    <source>
        <dbReference type="Pfam" id="PF25912"/>
    </source>
</evidence>
<dbReference type="InterPro" id="IPR058270">
    <property type="entry name" value="DUF7964"/>
</dbReference>
<reference evidence="2 3" key="1">
    <citation type="journal article" date="2014" name="PLoS Genet.">
        <title>Phylogenetically driven sequencing of extremely halophilic archaea reveals strategies for static and dynamic osmo-response.</title>
        <authorList>
            <person name="Becker E.A."/>
            <person name="Seitzer P.M."/>
            <person name="Tritt A."/>
            <person name="Larsen D."/>
            <person name="Krusor M."/>
            <person name="Yao A.I."/>
            <person name="Wu D."/>
            <person name="Madern D."/>
            <person name="Eisen J.A."/>
            <person name="Darling A.E."/>
            <person name="Facciotti M.T."/>
        </authorList>
    </citation>
    <scope>NUCLEOTIDE SEQUENCE [LARGE SCALE GENOMIC DNA]</scope>
    <source>
        <strain evidence="2 3">100A6</strain>
    </source>
</reference>
<evidence type="ECO:0000313" key="3">
    <source>
        <dbReference type="Proteomes" id="UP000011566"/>
    </source>
</evidence>
<gene>
    <name evidence="2" type="ORF">C447_12035</name>
</gene>
<dbReference type="PATRIC" id="fig|1132509.6.peg.2745"/>
<evidence type="ECO:0000313" key="2">
    <source>
        <dbReference type="EMBL" id="EMA37701.1"/>
    </source>
</evidence>
<accession>M0LW58</accession>
<protein>
    <recommendedName>
        <fullName evidence="1">DUF7964 domain-containing protein</fullName>
    </recommendedName>
</protein>
<keyword evidence="3" id="KW-1185">Reference proteome</keyword>
<feature type="domain" description="DUF7964" evidence="1">
    <location>
        <begin position="5"/>
        <end position="87"/>
    </location>
</feature>
<dbReference type="RefSeq" id="WP_007694189.1">
    <property type="nucleotide sequence ID" value="NZ_AJRK01000075.1"/>
</dbReference>
<organism evidence="2 3">
    <name type="scientific">Halococcus hamelinensis 100A6</name>
    <dbReference type="NCBI Taxonomy" id="1132509"/>
    <lineage>
        <taxon>Archaea</taxon>
        <taxon>Methanobacteriati</taxon>
        <taxon>Methanobacteriota</taxon>
        <taxon>Stenosarchaea group</taxon>
        <taxon>Halobacteria</taxon>
        <taxon>Halobacteriales</taxon>
        <taxon>Halococcaceae</taxon>
        <taxon>Halococcus</taxon>
    </lineage>
</organism>
<sequence>MEGFGSLPSHPLRRSEVERLRSDASVDGLIELEPKVVYRNGGLRKAVALTDRTVIDLAFRDGTWTQQVLARDADSRHHLREALKQLNETNTDE</sequence>